<dbReference type="OrthoDB" id="9760804at2"/>
<dbReference type="Proteomes" id="UP000321436">
    <property type="component" value="Unassembled WGS sequence"/>
</dbReference>
<reference evidence="1 2" key="1">
    <citation type="submission" date="2019-07" db="EMBL/GenBank/DDBJ databases">
        <title>Whole genome shotgun sequence of Chitinophaga cymbidii NBRC 109752.</title>
        <authorList>
            <person name="Hosoyama A."/>
            <person name="Uohara A."/>
            <person name="Ohji S."/>
            <person name="Ichikawa N."/>
        </authorList>
    </citation>
    <scope>NUCLEOTIDE SEQUENCE [LARGE SCALE GENOMIC DNA]</scope>
    <source>
        <strain evidence="1 2">NBRC 109752</strain>
    </source>
</reference>
<evidence type="ECO:0000313" key="1">
    <source>
        <dbReference type="EMBL" id="GEP95540.1"/>
    </source>
</evidence>
<name>A0A512RIP1_9BACT</name>
<dbReference type="RefSeq" id="WP_146859871.1">
    <property type="nucleotide sequence ID" value="NZ_BKAU01000001.1"/>
</dbReference>
<comment type="caution">
    <text evidence="1">The sequence shown here is derived from an EMBL/GenBank/DDBJ whole genome shotgun (WGS) entry which is preliminary data.</text>
</comment>
<dbReference type="AlphaFoldDB" id="A0A512RIP1"/>
<dbReference type="EMBL" id="BKAU01000001">
    <property type="protein sequence ID" value="GEP95540.1"/>
    <property type="molecule type" value="Genomic_DNA"/>
</dbReference>
<gene>
    <name evidence="1" type="ORF">CCY01nite_18000</name>
</gene>
<protein>
    <submittedName>
        <fullName evidence="1">Uncharacterized protein</fullName>
    </submittedName>
</protein>
<sequence>MEQLPNMIPKGLLIEWHAVASKELEGLKINYIAKKVGYNFRTVQRLLELDGTVFNASLIRAINKLRADIKREAEALTA</sequence>
<keyword evidence="2" id="KW-1185">Reference proteome</keyword>
<accession>A0A512RIP1</accession>
<proteinExistence type="predicted"/>
<evidence type="ECO:0000313" key="2">
    <source>
        <dbReference type="Proteomes" id="UP000321436"/>
    </source>
</evidence>
<organism evidence="1 2">
    <name type="scientific">Chitinophaga cymbidii</name>
    <dbReference type="NCBI Taxonomy" id="1096750"/>
    <lineage>
        <taxon>Bacteria</taxon>
        <taxon>Pseudomonadati</taxon>
        <taxon>Bacteroidota</taxon>
        <taxon>Chitinophagia</taxon>
        <taxon>Chitinophagales</taxon>
        <taxon>Chitinophagaceae</taxon>
        <taxon>Chitinophaga</taxon>
    </lineage>
</organism>